<evidence type="ECO:0000313" key="4">
    <source>
        <dbReference type="Proteomes" id="UP000281343"/>
    </source>
</evidence>
<dbReference type="InterPro" id="IPR036249">
    <property type="entry name" value="Thioredoxin-like_sf"/>
</dbReference>
<keyword evidence="4" id="KW-1185">Reference proteome</keyword>
<dbReference type="Gene3D" id="3.40.30.10">
    <property type="entry name" value="Glutaredoxin"/>
    <property type="match status" value="1"/>
</dbReference>
<accession>A0A3L9XWP9</accession>
<dbReference type="CDD" id="cd03023">
    <property type="entry name" value="DsbA_Com1_like"/>
    <property type="match status" value="1"/>
</dbReference>
<dbReference type="RefSeq" id="WP_121899525.1">
    <property type="nucleotide sequence ID" value="NZ_RCNT01000012.1"/>
</dbReference>
<comment type="caution">
    <text evidence="3">The sequence shown here is derived from an EMBL/GenBank/DDBJ whole genome shotgun (WGS) entry which is preliminary data.</text>
</comment>
<name>A0A3L9XWP9_9RHOB</name>
<dbReference type="GO" id="GO:0016491">
    <property type="term" value="F:oxidoreductase activity"/>
    <property type="evidence" value="ECO:0007669"/>
    <property type="project" value="InterPro"/>
</dbReference>
<feature type="signal peptide" evidence="1">
    <location>
        <begin position="1"/>
        <end position="22"/>
    </location>
</feature>
<feature type="chain" id="PRO_5018248542" evidence="1">
    <location>
        <begin position="23"/>
        <end position="252"/>
    </location>
</feature>
<feature type="domain" description="Thioredoxin" evidence="2">
    <location>
        <begin position="62"/>
        <end position="249"/>
    </location>
</feature>
<proteinExistence type="predicted"/>
<dbReference type="SUPFAM" id="SSF52833">
    <property type="entry name" value="Thioredoxin-like"/>
    <property type="match status" value="1"/>
</dbReference>
<dbReference type="PROSITE" id="PS51352">
    <property type="entry name" value="THIOREDOXIN_2"/>
    <property type="match status" value="1"/>
</dbReference>
<dbReference type="Pfam" id="PF01323">
    <property type="entry name" value="DSBA"/>
    <property type="match status" value="1"/>
</dbReference>
<dbReference type="InterPro" id="IPR041205">
    <property type="entry name" value="ScsC_N"/>
</dbReference>
<dbReference type="AlphaFoldDB" id="A0A3L9XWP9"/>
<dbReference type="InterPro" id="IPR013766">
    <property type="entry name" value="Thioredoxin_domain"/>
</dbReference>
<evidence type="ECO:0000256" key="1">
    <source>
        <dbReference type="SAM" id="SignalP"/>
    </source>
</evidence>
<reference evidence="3 4" key="1">
    <citation type="submission" date="2018-10" db="EMBL/GenBank/DDBJ databases">
        <authorList>
            <person name="Jung H.S."/>
            <person name="Jeon C.O."/>
        </authorList>
    </citation>
    <scope>NUCLEOTIDE SEQUENCE [LARGE SCALE GENOMIC DNA]</scope>
    <source>
        <strain evidence="3 4">MA-7-27</strain>
    </source>
</reference>
<dbReference type="OrthoDB" id="9780147at2"/>
<organism evidence="3 4">
    <name type="scientific">Rhodophyticola porphyridii</name>
    <dbReference type="NCBI Taxonomy" id="1852017"/>
    <lineage>
        <taxon>Bacteria</taxon>
        <taxon>Pseudomonadati</taxon>
        <taxon>Pseudomonadota</taxon>
        <taxon>Alphaproteobacteria</taxon>
        <taxon>Rhodobacterales</taxon>
        <taxon>Roseobacteraceae</taxon>
        <taxon>Rhodophyticola</taxon>
    </lineage>
</organism>
<keyword evidence="1" id="KW-0732">Signal</keyword>
<dbReference type="EMBL" id="RCNT01000012">
    <property type="protein sequence ID" value="RMA40732.1"/>
    <property type="molecule type" value="Genomic_DNA"/>
</dbReference>
<gene>
    <name evidence="3" type="ORF">D9R08_18035</name>
</gene>
<dbReference type="Proteomes" id="UP000281343">
    <property type="component" value="Unassembled WGS sequence"/>
</dbReference>
<sequence length="252" mass="27663">MKSFFAAALTGLMLILSGPALAVDLDALTDTERAAFRAEVRAYLLDNPEVLMEAIGVLEQRQAAAEAAQDMDLVAANAEALFNSETSWEGGNPEGDLVLVEFLDYRCGFCRRAFPEVERLLESDGNIRFVIKEFPILGEQSTLASRFALSTRIIEGDAAYKDLHDAMMVMRAEVSEESLSRIATELGFDAEAILAGIDVPEIDRVLEENYALAQRLQISGTPSFVMGDQLLRGYLPYEAMAELAEQVRAEAN</sequence>
<dbReference type="Pfam" id="PF18312">
    <property type="entry name" value="ScsC_N"/>
    <property type="match status" value="1"/>
</dbReference>
<dbReference type="InterPro" id="IPR001853">
    <property type="entry name" value="DSBA-like_thioredoxin_dom"/>
</dbReference>
<evidence type="ECO:0000259" key="2">
    <source>
        <dbReference type="PROSITE" id="PS51352"/>
    </source>
</evidence>
<evidence type="ECO:0000313" key="3">
    <source>
        <dbReference type="EMBL" id="RMA40732.1"/>
    </source>
</evidence>
<protein>
    <submittedName>
        <fullName evidence="3">DsbA family protein</fullName>
    </submittedName>
</protein>